<reference evidence="2 3" key="1">
    <citation type="submission" date="2017-11" db="EMBL/GenBank/DDBJ databases">
        <title>Genome-resolved metagenomics identifies genetic mobility, metabolic interactions, and unexpected diversity in perchlorate-reducing communities.</title>
        <authorList>
            <person name="Barnum T.P."/>
            <person name="Figueroa I.A."/>
            <person name="Carlstrom C.I."/>
            <person name="Lucas L.N."/>
            <person name="Engelbrektson A.L."/>
            <person name="Coates J.D."/>
        </authorList>
    </citation>
    <scope>NUCLEOTIDE SEQUENCE [LARGE SCALE GENOMIC DNA]</scope>
    <source>
        <strain evidence="2">BM301</strain>
    </source>
</reference>
<feature type="signal peptide" evidence="1">
    <location>
        <begin position="1"/>
        <end position="27"/>
    </location>
</feature>
<protein>
    <recommendedName>
        <fullName evidence="4">Alginate export domain-containing protein</fullName>
    </recommendedName>
</protein>
<comment type="caution">
    <text evidence="2">The sequence shown here is derived from an EMBL/GenBank/DDBJ whole genome shotgun (WGS) entry which is preliminary data.</text>
</comment>
<gene>
    <name evidence="2" type="ORF">C0630_11875</name>
</gene>
<dbReference type="PROSITE" id="PS51257">
    <property type="entry name" value="PROKAR_LIPOPROTEIN"/>
    <property type="match status" value="1"/>
</dbReference>
<organism evidence="2 3">
    <name type="scientific">Sedimenticola selenatireducens</name>
    <dbReference type="NCBI Taxonomy" id="191960"/>
    <lineage>
        <taxon>Bacteria</taxon>
        <taxon>Pseudomonadati</taxon>
        <taxon>Pseudomonadota</taxon>
        <taxon>Gammaproteobacteria</taxon>
        <taxon>Chromatiales</taxon>
        <taxon>Sedimenticolaceae</taxon>
        <taxon>Sedimenticola</taxon>
    </lineage>
</organism>
<dbReference type="Proteomes" id="UP000235015">
    <property type="component" value="Unassembled WGS sequence"/>
</dbReference>
<accession>A0A2N6CV77</accession>
<dbReference type="EMBL" id="PKUN01000021">
    <property type="protein sequence ID" value="PLX61095.1"/>
    <property type="molecule type" value="Genomic_DNA"/>
</dbReference>
<evidence type="ECO:0008006" key="4">
    <source>
        <dbReference type="Google" id="ProtNLM"/>
    </source>
</evidence>
<dbReference type="AlphaFoldDB" id="A0A2N6CV77"/>
<keyword evidence="1" id="KW-0732">Signal</keyword>
<sequence>MRINKRRCIIRGVVAAALSAACGSASALNLMKNDTSEIKLDIEAIFGVFHSDESYAQLLGTPGSVSWQEGYVKYGFSGSTKAGSGSLFGAINLVTSGTFGDGDAAGFTTGDETETDFEDLYVGWRNEMFEISAGSQNITIGDGFLVNGDALNFGKGFEAIPGAPDMDRGGAYWLAARKAFKKSLMLKLGGDSGFRGDLFWLESDNPSQASMELAGLNVEHVSDHGTVGAYFLKGLDVDATEAAFLGYTHRDGQRTAGVRFQGSMGIENLFLSAEYASQDQGDNTRLDGDAWYMEAGWTFSNIAWSPSLNYRYSQFDTGFDPLFFGFNRGYGTWFQGEVAANYAGPFNSDTGVHHIALKATPMETLTVGALFFDFNGESNSNLDATELDLFAEWVVNDHLILSPVLGFYNPKKSAAQGGTQLGGADTSTYFQLLTIVPF</sequence>
<name>A0A2N6CV77_9GAMM</name>
<dbReference type="STRING" id="1111735.GCA_000428045_00633"/>
<evidence type="ECO:0000313" key="2">
    <source>
        <dbReference type="EMBL" id="PLX61095.1"/>
    </source>
</evidence>
<feature type="chain" id="PRO_5014969902" description="Alginate export domain-containing protein" evidence="1">
    <location>
        <begin position="28"/>
        <end position="438"/>
    </location>
</feature>
<dbReference type="SUPFAM" id="SSF56935">
    <property type="entry name" value="Porins"/>
    <property type="match status" value="1"/>
</dbReference>
<proteinExistence type="predicted"/>
<evidence type="ECO:0000256" key="1">
    <source>
        <dbReference type="SAM" id="SignalP"/>
    </source>
</evidence>
<evidence type="ECO:0000313" key="3">
    <source>
        <dbReference type="Proteomes" id="UP000235015"/>
    </source>
</evidence>